<dbReference type="PANTHER" id="PTHR30627">
    <property type="entry name" value="PEPTIDOGLYCAN D,D-TRANSPEPTIDASE"/>
    <property type="match status" value="1"/>
</dbReference>
<dbReference type="GO" id="GO:0005886">
    <property type="term" value="C:plasma membrane"/>
    <property type="evidence" value="ECO:0007669"/>
    <property type="project" value="TreeGrafter"/>
</dbReference>
<dbReference type="InterPro" id="IPR001460">
    <property type="entry name" value="PCN-bd_Tpept"/>
</dbReference>
<keyword evidence="5" id="KW-0133">Cell shape</keyword>
<evidence type="ECO:0000313" key="14">
    <source>
        <dbReference type="Proteomes" id="UP000178413"/>
    </source>
</evidence>
<feature type="domain" description="Penicillin-binding protein transpeptidase" evidence="11">
    <location>
        <begin position="227"/>
        <end position="548"/>
    </location>
</feature>
<evidence type="ECO:0000259" key="12">
    <source>
        <dbReference type="Pfam" id="PF03717"/>
    </source>
</evidence>
<organism evidence="13 14">
    <name type="scientific">Candidatus Taylorbacteria bacterium RIFCSPHIGHO2_02_FULL_44_12</name>
    <dbReference type="NCBI Taxonomy" id="1802308"/>
    <lineage>
        <taxon>Bacteria</taxon>
        <taxon>Candidatus Tayloriibacteriota</taxon>
    </lineage>
</organism>
<dbReference type="EMBL" id="MHRM01000017">
    <property type="protein sequence ID" value="OHA23860.1"/>
    <property type="molecule type" value="Genomic_DNA"/>
</dbReference>
<keyword evidence="6" id="KW-0573">Peptidoglycan synthesis</keyword>
<proteinExistence type="predicted"/>
<dbReference type="PANTHER" id="PTHR30627:SF2">
    <property type="entry name" value="PEPTIDOGLYCAN D,D-TRANSPEPTIDASE MRDA"/>
    <property type="match status" value="1"/>
</dbReference>
<evidence type="ECO:0000256" key="5">
    <source>
        <dbReference type="ARBA" id="ARBA00022960"/>
    </source>
</evidence>
<name>A0A1G2MIV3_9BACT</name>
<keyword evidence="4 10" id="KW-0812">Transmembrane</keyword>
<keyword evidence="9" id="KW-0961">Cell wall biogenesis/degradation</keyword>
<dbReference type="GO" id="GO:0008800">
    <property type="term" value="F:beta-lactamase activity"/>
    <property type="evidence" value="ECO:0007669"/>
    <property type="project" value="UniProtKB-EC"/>
</dbReference>
<keyword evidence="7 10" id="KW-1133">Transmembrane helix</keyword>
<evidence type="ECO:0000259" key="11">
    <source>
        <dbReference type="Pfam" id="PF00905"/>
    </source>
</evidence>
<dbReference type="Gene3D" id="3.40.710.10">
    <property type="entry name" value="DD-peptidase/beta-lactamase superfamily"/>
    <property type="match status" value="1"/>
</dbReference>
<evidence type="ECO:0008006" key="15">
    <source>
        <dbReference type="Google" id="ProtNLM"/>
    </source>
</evidence>
<dbReference type="Gene3D" id="3.90.1310.10">
    <property type="entry name" value="Penicillin-binding protein 2a (Domain 2)"/>
    <property type="match status" value="1"/>
</dbReference>
<reference evidence="13 14" key="1">
    <citation type="journal article" date="2016" name="Nat. Commun.">
        <title>Thousands of microbial genomes shed light on interconnected biogeochemical processes in an aquifer system.</title>
        <authorList>
            <person name="Anantharaman K."/>
            <person name="Brown C.T."/>
            <person name="Hug L.A."/>
            <person name="Sharon I."/>
            <person name="Castelle C.J."/>
            <person name="Probst A.J."/>
            <person name="Thomas B.C."/>
            <person name="Singh A."/>
            <person name="Wilkins M.J."/>
            <person name="Karaoz U."/>
            <person name="Brodie E.L."/>
            <person name="Williams K.H."/>
            <person name="Hubbard S.S."/>
            <person name="Banfield J.F."/>
        </authorList>
    </citation>
    <scope>NUCLEOTIDE SEQUENCE [LARGE SCALE GENOMIC DNA]</scope>
</reference>
<evidence type="ECO:0000313" key="13">
    <source>
        <dbReference type="EMBL" id="OHA23860.1"/>
    </source>
</evidence>
<keyword evidence="3" id="KW-1003">Cell membrane</keyword>
<evidence type="ECO:0000256" key="10">
    <source>
        <dbReference type="SAM" id="Phobius"/>
    </source>
</evidence>
<feature type="domain" description="Penicillin-binding protein dimerisation" evidence="12">
    <location>
        <begin position="118"/>
        <end position="186"/>
    </location>
</feature>
<dbReference type="GO" id="GO:0008658">
    <property type="term" value="F:penicillin binding"/>
    <property type="evidence" value="ECO:0007669"/>
    <property type="project" value="InterPro"/>
</dbReference>
<dbReference type="GO" id="GO:0071555">
    <property type="term" value="P:cell wall organization"/>
    <property type="evidence" value="ECO:0007669"/>
    <property type="project" value="TreeGrafter"/>
</dbReference>
<keyword evidence="8 10" id="KW-0472">Membrane</keyword>
<dbReference type="SUPFAM" id="SSF56519">
    <property type="entry name" value="Penicillin binding protein dimerisation domain"/>
    <property type="match status" value="1"/>
</dbReference>
<dbReference type="AlphaFoldDB" id="A0A1G2MIV3"/>
<dbReference type="Pfam" id="PF03717">
    <property type="entry name" value="PBP_dimer"/>
    <property type="match status" value="1"/>
</dbReference>
<accession>A0A1G2MIV3</accession>
<sequence>MLKDSFFKPKRNYKEIDPDEILLDSRNIPDLDTDQFEGRLERPISRSILHGLVGLFIIIAGIFVVQSWKLSITHGAEYRLRSEKNSLRPSPLFAGRGLIYDRKGELLAWNVPQAEDEVPRREYATSTGLAHILGYVRYPSKDSNGFYYREDFEGVDGVENYFNEELRGVNGSRLIEVDARNTIVSQNVVRLPEQGNSLKLSIDSHVQSALYRNIENIASGGRFVGGAGLIMDVNTGEIIAMTSYPEYSPQIMSDNTDNIQVKALLNAPGLPFLDRAADGLYAPGSIVKPYIALGILEEKIIEPDAIVVTTGSISIPNPYDPNKTSVFRDWKNHGPLDMRRAIAVSSDAYFYITGGGYKDQKGLGILNMDRYLNMFGFGMPVPASFAQGKAGTIPSPPWKKKTFNEDWYIGDTYHTAIGQYGFQVTPLQVVRAVAAIANGGNLLAPTIISGDKPKIDHVIDIPAKNFDIVREGMRMSVESGTSQGMNVPYVRVATKSGTAELGKSKEKINSWITGFFPYEKPRYAFVIILEKGLVKDQSSAGAVMRRQLDWMKEHAPEYFLL</sequence>
<evidence type="ECO:0000256" key="6">
    <source>
        <dbReference type="ARBA" id="ARBA00022984"/>
    </source>
</evidence>
<protein>
    <recommendedName>
        <fullName evidence="15">Penicillin-binding protein 2</fullName>
    </recommendedName>
</protein>
<feature type="transmembrane region" description="Helical" evidence="10">
    <location>
        <begin position="48"/>
        <end position="68"/>
    </location>
</feature>
<dbReference type="InterPro" id="IPR012338">
    <property type="entry name" value="Beta-lactam/transpept-like"/>
</dbReference>
<evidence type="ECO:0000256" key="2">
    <source>
        <dbReference type="ARBA" id="ARBA00004236"/>
    </source>
</evidence>
<dbReference type="GO" id="GO:0046677">
    <property type="term" value="P:response to antibiotic"/>
    <property type="evidence" value="ECO:0007669"/>
    <property type="project" value="UniProtKB-KW"/>
</dbReference>
<dbReference type="InterPro" id="IPR050515">
    <property type="entry name" value="Beta-lactam/transpept"/>
</dbReference>
<comment type="caution">
    <text evidence="13">The sequence shown here is derived from an EMBL/GenBank/DDBJ whole genome shotgun (WGS) entry which is preliminary data.</text>
</comment>
<evidence type="ECO:0000256" key="8">
    <source>
        <dbReference type="ARBA" id="ARBA00023136"/>
    </source>
</evidence>
<dbReference type="InterPro" id="IPR036138">
    <property type="entry name" value="PBP_dimer_sf"/>
</dbReference>
<dbReference type="Proteomes" id="UP000178413">
    <property type="component" value="Unassembled WGS sequence"/>
</dbReference>
<dbReference type="SUPFAM" id="SSF56601">
    <property type="entry name" value="beta-lactamase/transpeptidase-like"/>
    <property type="match status" value="1"/>
</dbReference>
<evidence type="ECO:0000256" key="7">
    <source>
        <dbReference type="ARBA" id="ARBA00022989"/>
    </source>
</evidence>
<evidence type="ECO:0000256" key="9">
    <source>
        <dbReference type="ARBA" id="ARBA00023316"/>
    </source>
</evidence>
<evidence type="ECO:0000256" key="3">
    <source>
        <dbReference type="ARBA" id="ARBA00022475"/>
    </source>
</evidence>
<evidence type="ECO:0000256" key="4">
    <source>
        <dbReference type="ARBA" id="ARBA00022692"/>
    </source>
</evidence>
<dbReference type="STRING" id="1802308.A3D50_00885"/>
<evidence type="ECO:0000256" key="1">
    <source>
        <dbReference type="ARBA" id="ARBA00004167"/>
    </source>
</evidence>
<dbReference type="Pfam" id="PF00905">
    <property type="entry name" value="Transpeptidase"/>
    <property type="match status" value="1"/>
</dbReference>
<comment type="subcellular location">
    <subcellularLocation>
        <location evidence="2">Cell membrane</location>
    </subcellularLocation>
    <subcellularLocation>
        <location evidence="1">Membrane</location>
        <topology evidence="1">Single-pass membrane protein</topology>
    </subcellularLocation>
</comment>
<dbReference type="InterPro" id="IPR005311">
    <property type="entry name" value="PBP_dimer"/>
</dbReference>
<gene>
    <name evidence="13" type="ORF">A3D50_00885</name>
</gene>